<reference evidence="2 4" key="2">
    <citation type="submission" date="2013-03" db="EMBL/GenBank/DDBJ databases">
        <title>The Genome Sequence of Enterococcus malodoratus ATCC_43197 (PacBio/Illumina hybrid assembly).</title>
        <authorList>
            <consortium name="The Broad Institute Genomics Platform"/>
            <consortium name="The Broad Institute Genome Sequencing Center for Infectious Disease"/>
            <person name="Earl A."/>
            <person name="Russ C."/>
            <person name="Gilmore M."/>
            <person name="Surin D."/>
            <person name="Walker B."/>
            <person name="Young S."/>
            <person name="Zeng Q."/>
            <person name="Gargeya S."/>
            <person name="Fitzgerald M."/>
            <person name="Haas B."/>
            <person name="Abouelleil A."/>
            <person name="Allen A.W."/>
            <person name="Alvarado L."/>
            <person name="Arachchi H.M."/>
            <person name="Berlin A.M."/>
            <person name="Chapman S.B."/>
            <person name="Gainer-Dewar J."/>
            <person name="Goldberg J."/>
            <person name="Griggs A."/>
            <person name="Gujja S."/>
            <person name="Hansen M."/>
            <person name="Howarth C."/>
            <person name="Imamovic A."/>
            <person name="Ireland A."/>
            <person name="Larimer J."/>
            <person name="McCowan C."/>
            <person name="Murphy C."/>
            <person name="Pearson M."/>
            <person name="Poon T.W."/>
            <person name="Priest M."/>
            <person name="Roberts A."/>
            <person name="Saif S."/>
            <person name="Shea T."/>
            <person name="Sisk P."/>
            <person name="Sykes S."/>
            <person name="Wortman J."/>
            <person name="Nusbaum C."/>
            <person name="Birren B."/>
        </authorList>
    </citation>
    <scope>NUCLEOTIDE SEQUENCE [LARGE SCALE GENOMIC DNA]</scope>
    <source>
        <strain evidence="2 4">ATCC 43197</strain>
    </source>
</reference>
<comment type="caution">
    <text evidence="1">The sequence shown here is derived from an EMBL/GenBank/DDBJ whole genome shotgun (WGS) entry which is preliminary data.</text>
</comment>
<evidence type="ECO:0000313" key="1">
    <source>
        <dbReference type="EMBL" id="EOH71586.1"/>
    </source>
</evidence>
<dbReference type="PATRIC" id="fig|1158601.3.peg.4502"/>
<dbReference type="EMBL" id="AJAK01000032">
    <property type="protein sequence ID" value="EOH71586.1"/>
    <property type="molecule type" value="Genomic_DNA"/>
</dbReference>
<gene>
    <name evidence="2" type="ORF">I585_01191</name>
    <name evidence="1" type="ORF">UAI_04542</name>
</gene>
<organism evidence="1 3">
    <name type="scientific">Enterococcus malodoratus ATCC 43197</name>
    <dbReference type="NCBI Taxonomy" id="1158601"/>
    <lineage>
        <taxon>Bacteria</taxon>
        <taxon>Bacillati</taxon>
        <taxon>Bacillota</taxon>
        <taxon>Bacilli</taxon>
        <taxon>Lactobacillales</taxon>
        <taxon>Enterococcaceae</taxon>
        <taxon>Enterococcus</taxon>
    </lineage>
</organism>
<dbReference type="RefSeq" id="WP_010743306.1">
    <property type="nucleotide sequence ID" value="NZ_KB946253.1"/>
</dbReference>
<evidence type="ECO:0000313" key="3">
    <source>
        <dbReference type="Proteomes" id="UP000013783"/>
    </source>
</evidence>
<accession>R2QSL0</accession>
<protein>
    <submittedName>
        <fullName evidence="1">Uncharacterized protein</fullName>
    </submittedName>
</protein>
<dbReference type="EMBL" id="ASWA01000002">
    <property type="protein sequence ID" value="EOT69724.1"/>
    <property type="molecule type" value="Genomic_DNA"/>
</dbReference>
<proteinExistence type="predicted"/>
<reference evidence="1 3" key="1">
    <citation type="submission" date="2013-02" db="EMBL/GenBank/DDBJ databases">
        <title>The Genome Sequence of Enterococcus malodoratus ATCC_43197.</title>
        <authorList>
            <consortium name="The Broad Institute Genome Sequencing Platform"/>
            <consortium name="The Broad Institute Genome Sequencing Center for Infectious Disease"/>
            <person name="Earl A.M."/>
            <person name="Gilmore M.S."/>
            <person name="Lebreton F."/>
            <person name="Walker B."/>
            <person name="Young S.K."/>
            <person name="Zeng Q."/>
            <person name="Gargeya S."/>
            <person name="Fitzgerald M."/>
            <person name="Haas B."/>
            <person name="Abouelleil A."/>
            <person name="Alvarado L."/>
            <person name="Arachchi H.M."/>
            <person name="Berlin A.M."/>
            <person name="Chapman S.B."/>
            <person name="Dewar J."/>
            <person name="Goldberg J."/>
            <person name="Griggs A."/>
            <person name="Gujja S."/>
            <person name="Hansen M."/>
            <person name="Howarth C."/>
            <person name="Imamovic A."/>
            <person name="Larimer J."/>
            <person name="McCowan C."/>
            <person name="Murphy C."/>
            <person name="Neiman D."/>
            <person name="Pearson M."/>
            <person name="Priest M."/>
            <person name="Roberts A."/>
            <person name="Saif S."/>
            <person name="Shea T."/>
            <person name="Sisk P."/>
            <person name="Sykes S."/>
            <person name="Wortman J."/>
            <person name="Nusbaum C."/>
            <person name="Birren B."/>
        </authorList>
    </citation>
    <scope>NUCLEOTIDE SEQUENCE [LARGE SCALE GENOMIC DNA]</scope>
    <source>
        <strain evidence="1 3">ATCC 43197</strain>
    </source>
</reference>
<keyword evidence="4" id="KW-1185">Reference proteome</keyword>
<evidence type="ECO:0000313" key="4">
    <source>
        <dbReference type="Proteomes" id="UP000014148"/>
    </source>
</evidence>
<dbReference type="Proteomes" id="UP000013783">
    <property type="component" value="Unassembled WGS sequence"/>
</dbReference>
<name>R2QSL0_9ENTE</name>
<dbReference type="Proteomes" id="UP000014148">
    <property type="component" value="Unassembled WGS sequence"/>
</dbReference>
<evidence type="ECO:0000313" key="2">
    <source>
        <dbReference type="EMBL" id="EOT69724.1"/>
    </source>
</evidence>
<sequence>MNEEKSLSEIYGENTNFGKIILSSDGIEIQGKKLKNVIPDSIDIAAFGNKTMVACCFVCDEFSLIPSDSSD</sequence>
<dbReference type="AlphaFoldDB" id="R2QSL0"/>